<dbReference type="PROSITE" id="PS50112">
    <property type="entry name" value="PAS"/>
    <property type="match status" value="1"/>
</dbReference>
<proteinExistence type="predicted"/>
<dbReference type="PROSITE" id="PS50887">
    <property type="entry name" value="GGDEF"/>
    <property type="match status" value="1"/>
</dbReference>
<dbReference type="InterPro" id="IPR029787">
    <property type="entry name" value="Nucleotide_cyclase"/>
</dbReference>
<accession>A0A4R6YU05</accession>
<reference evidence="3 4" key="1">
    <citation type="submission" date="2019-03" db="EMBL/GenBank/DDBJ databases">
        <title>Genomic Encyclopedia of Type Strains, Phase IV (KMG-IV): sequencing the most valuable type-strain genomes for metagenomic binning, comparative biology and taxonomic classification.</title>
        <authorList>
            <person name="Goeker M."/>
        </authorList>
    </citation>
    <scope>NUCLEOTIDE SEQUENCE [LARGE SCALE GENOMIC DNA]</scope>
    <source>
        <strain evidence="3 4">DSM 21667</strain>
    </source>
</reference>
<dbReference type="OrthoDB" id="8573350at2"/>
<dbReference type="InterPro" id="IPR052155">
    <property type="entry name" value="Biofilm_reg_signaling"/>
</dbReference>
<dbReference type="SUPFAM" id="SSF55785">
    <property type="entry name" value="PYP-like sensor domain (PAS domain)"/>
    <property type="match status" value="2"/>
</dbReference>
<evidence type="ECO:0000259" key="1">
    <source>
        <dbReference type="PROSITE" id="PS50112"/>
    </source>
</evidence>
<keyword evidence="4" id="KW-1185">Reference proteome</keyword>
<dbReference type="Gene3D" id="3.30.450.20">
    <property type="entry name" value="PAS domain"/>
    <property type="match status" value="2"/>
</dbReference>
<evidence type="ECO:0000259" key="2">
    <source>
        <dbReference type="PROSITE" id="PS50887"/>
    </source>
</evidence>
<evidence type="ECO:0000313" key="3">
    <source>
        <dbReference type="EMBL" id="TDR42000.1"/>
    </source>
</evidence>
<dbReference type="InterPro" id="IPR000014">
    <property type="entry name" value="PAS"/>
</dbReference>
<sequence length="588" mass="63984">MLAIPAPARSALAVTHKSQAMDTDSAFAALETSPAGGDTPALREPYDVLGVGGCVSEKTVRAILPSAVRTTYCRAPSDAIARLACNRYHAIVVIASEARHIDGVARLSQRAAAAVLVVLLDQAVALLRDAALAAGAQYVLLFPGPNARLLRQVLAATLLRRCTEQRRQQDLSDALDLDSHPLWLCDPASSRFLAANRAARTLYGYSAREFAAMTPDHLRHAGPRPACGIEQHRTRDGRRITVELRWRRMVLWQRELHLLGARDITAERWREQRLQADAARYAELFDHSAGYILVHDLAGRLSAVNPAAAAALGRPAASLAGTALHDLAAPSLRQYIDESLQRLGQGGEDSGLLRVRHSDGHELSWRFRTRLYHAGSTAAYAITYAQDMTATIAAQRELEQSQREQQRLNEIARTDALTGLANRTALYERLSGAVERSRGKTALLTVFYIDIDHFKPVNDTHGHAAGDALLRAFAARLRESVRSGDLVARIGGDEFVVLMEDLPDVKCVRMIAAKLLTALSTRFDLGGRRHVFAGGASIGVVACRQCSLSPAALIAVADDMLYEAKQSGRGSYRLNFLLPPAKARSGSR</sequence>
<comment type="caution">
    <text evidence="3">The sequence shown here is derived from an EMBL/GenBank/DDBJ whole genome shotgun (WGS) entry which is preliminary data.</text>
</comment>
<protein>
    <submittedName>
        <fullName evidence="3">PAS domain S-box-containing protein/diguanylate cyclase (GGDEF)-like protein</fullName>
    </submittedName>
</protein>
<dbReference type="InterPro" id="IPR035965">
    <property type="entry name" value="PAS-like_dom_sf"/>
</dbReference>
<dbReference type="SUPFAM" id="SSF55073">
    <property type="entry name" value="Nucleotide cyclase"/>
    <property type="match status" value="1"/>
</dbReference>
<gene>
    <name evidence="3" type="ORF">DFR29_10956</name>
</gene>
<name>A0A4R6YU05_9GAMM</name>
<dbReference type="SMART" id="SM00091">
    <property type="entry name" value="PAS"/>
    <property type="match status" value="2"/>
</dbReference>
<dbReference type="InterPro" id="IPR000160">
    <property type="entry name" value="GGDEF_dom"/>
</dbReference>
<dbReference type="PANTHER" id="PTHR44757">
    <property type="entry name" value="DIGUANYLATE CYCLASE DGCP"/>
    <property type="match status" value="1"/>
</dbReference>
<dbReference type="Pfam" id="PF00990">
    <property type="entry name" value="GGDEF"/>
    <property type="match status" value="1"/>
</dbReference>
<feature type="domain" description="GGDEF" evidence="2">
    <location>
        <begin position="442"/>
        <end position="577"/>
    </location>
</feature>
<feature type="domain" description="PAS" evidence="1">
    <location>
        <begin position="277"/>
        <end position="347"/>
    </location>
</feature>
<dbReference type="Pfam" id="PF08448">
    <property type="entry name" value="PAS_4"/>
    <property type="match status" value="1"/>
</dbReference>
<dbReference type="EMBL" id="SNZH01000009">
    <property type="protein sequence ID" value="TDR42000.1"/>
    <property type="molecule type" value="Genomic_DNA"/>
</dbReference>
<dbReference type="PANTHER" id="PTHR44757:SF2">
    <property type="entry name" value="BIOFILM ARCHITECTURE MAINTENANCE PROTEIN MBAA"/>
    <property type="match status" value="1"/>
</dbReference>
<evidence type="ECO:0000313" key="4">
    <source>
        <dbReference type="Proteomes" id="UP000295293"/>
    </source>
</evidence>
<dbReference type="AlphaFoldDB" id="A0A4R6YU05"/>
<dbReference type="NCBIfam" id="TIGR00229">
    <property type="entry name" value="sensory_box"/>
    <property type="match status" value="1"/>
</dbReference>
<dbReference type="SMART" id="SM00267">
    <property type="entry name" value="GGDEF"/>
    <property type="match status" value="1"/>
</dbReference>
<dbReference type="Proteomes" id="UP000295293">
    <property type="component" value="Unassembled WGS sequence"/>
</dbReference>
<dbReference type="Gene3D" id="3.30.70.270">
    <property type="match status" value="1"/>
</dbReference>
<dbReference type="InterPro" id="IPR043128">
    <property type="entry name" value="Rev_trsase/Diguanyl_cyclase"/>
</dbReference>
<organism evidence="3 4">
    <name type="scientific">Tahibacter aquaticus</name>
    <dbReference type="NCBI Taxonomy" id="520092"/>
    <lineage>
        <taxon>Bacteria</taxon>
        <taxon>Pseudomonadati</taxon>
        <taxon>Pseudomonadota</taxon>
        <taxon>Gammaproteobacteria</taxon>
        <taxon>Lysobacterales</taxon>
        <taxon>Rhodanobacteraceae</taxon>
        <taxon>Tahibacter</taxon>
    </lineage>
</organism>
<dbReference type="NCBIfam" id="TIGR00254">
    <property type="entry name" value="GGDEF"/>
    <property type="match status" value="1"/>
</dbReference>
<dbReference type="CDD" id="cd01949">
    <property type="entry name" value="GGDEF"/>
    <property type="match status" value="1"/>
</dbReference>
<dbReference type="InterPro" id="IPR013656">
    <property type="entry name" value="PAS_4"/>
</dbReference>